<protein>
    <submittedName>
        <fullName evidence="2">Glycine/D-amino acid oxidase-like deaminating enzyme</fullName>
    </submittedName>
</protein>
<name>A0A2T0QX61_9ACTN</name>
<dbReference type="Gene3D" id="3.50.50.60">
    <property type="entry name" value="FAD/NAD(P)-binding domain"/>
    <property type="match status" value="1"/>
</dbReference>
<dbReference type="PANTHER" id="PTHR13847:SF281">
    <property type="entry name" value="FAD DEPENDENT OXIDOREDUCTASE DOMAIN-CONTAINING PROTEIN"/>
    <property type="match status" value="1"/>
</dbReference>
<comment type="caution">
    <text evidence="2">The sequence shown here is derived from an EMBL/GenBank/DDBJ whole genome shotgun (WGS) entry which is preliminary data.</text>
</comment>
<dbReference type="AlphaFoldDB" id="A0A2T0QX61"/>
<accession>A0A2T0QX61</accession>
<evidence type="ECO:0000313" key="3">
    <source>
        <dbReference type="Proteomes" id="UP000238083"/>
    </source>
</evidence>
<dbReference type="GO" id="GO:0005737">
    <property type="term" value="C:cytoplasm"/>
    <property type="evidence" value="ECO:0007669"/>
    <property type="project" value="TreeGrafter"/>
</dbReference>
<dbReference type="OrthoDB" id="9805852at2"/>
<sequence length="470" mass="51695">MRTVFERRPADASAVAHSLAGTRQAVYWWEDVPRTTFPRLEHVLHTDLVVVGGGYTGLWTAVRAKERDPGTRVVLLEGQRIGWAASGRNGGFCEASLTHGHGNGAARWPQDMPTLDRLGAQNLDDVERTVRRYGMDVDLERTGQLKVATEEYQLEDLLTDATGEQRVVLDEAAVRAEVNSPTYLGGLWEKDSTLLVHPAKLAAELARVAAGLGVEIFEGSPVTAVQEDGGGVVVHTAAGSVHARHAVLGTNAFPSLLRRNTLMTIPVYDYIVVTEPLTDAQTATIGWGSRQGLSDLANQFHYYRLTADNRIVFGGYDAIYHFGRGIDVRHERRDETFRRLAEHFFTTFPQLAGVRFTHRWAGVIDTSTRFCAFFGTAHHGRTAYAAGFTGLGVAATRFAGDTMLDLLSGTRTERTELAMVRRRPLPFPPEPVAAVGVNLTRWSLQRADHRTGQRNVLLRALDKVGLGFAS</sequence>
<dbReference type="Gene3D" id="3.30.9.10">
    <property type="entry name" value="D-Amino Acid Oxidase, subunit A, domain 2"/>
    <property type="match status" value="1"/>
</dbReference>
<evidence type="ECO:0000313" key="2">
    <source>
        <dbReference type="EMBL" id="PRY10474.1"/>
    </source>
</evidence>
<dbReference type="EMBL" id="PVZF01000016">
    <property type="protein sequence ID" value="PRY10474.1"/>
    <property type="molecule type" value="Genomic_DNA"/>
</dbReference>
<feature type="domain" description="FAD dependent oxidoreductase" evidence="1">
    <location>
        <begin position="47"/>
        <end position="404"/>
    </location>
</feature>
<dbReference type="PANTHER" id="PTHR13847">
    <property type="entry name" value="SARCOSINE DEHYDROGENASE-RELATED"/>
    <property type="match status" value="1"/>
</dbReference>
<keyword evidence="3" id="KW-1185">Reference proteome</keyword>
<dbReference type="Proteomes" id="UP000238083">
    <property type="component" value="Unassembled WGS sequence"/>
</dbReference>
<dbReference type="InterPro" id="IPR036188">
    <property type="entry name" value="FAD/NAD-bd_sf"/>
</dbReference>
<dbReference type="PRINTS" id="PR00411">
    <property type="entry name" value="PNDRDTASEI"/>
</dbReference>
<dbReference type="RefSeq" id="WP_106215202.1">
    <property type="nucleotide sequence ID" value="NZ_PVZF01000016.1"/>
</dbReference>
<dbReference type="SUPFAM" id="SSF51905">
    <property type="entry name" value="FAD/NAD(P)-binding domain"/>
    <property type="match status" value="1"/>
</dbReference>
<reference evidence="2 3" key="1">
    <citation type="submission" date="2018-03" db="EMBL/GenBank/DDBJ databases">
        <title>Genomic Encyclopedia of Archaeal and Bacterial Type Strains, Phase II (KMG-II): from individual species to whole genera.</title>
        <authorList>
            <person name="Goeker M."/>
        </authorList>
    </citation>
    <scope>NUCLEOTIDE SEQUENCE [LARGE SCALE GENOMIC DNA]</scope>
    <source>
        <strain evidence="2 3">DSM 19711</strain>
    </source>
</reference>
<organism evidence="2 3">
    <name type="scientific">Kineococcus rhizosphaerae</name>
    <dbReference type="NCBI Taxonomy" id="559628"/>
    <lineage>
        <taxon>Bacteria</taxon>
        <taxon>Bacillati</taxon>
        <taxon>Actinomycetota</taxon>
        <taxon>Actinomycetes</taxon>
        <taxon>Kineosporiales</taxon>
        <taxon>Kineosporiaceae</taxon>
        <taxon>Kineococcus</taxon>
    </lineage>
</organism>
<dbReference type="InterPro" id="IPR006076">
    <property type="entry name" value="FAD-dep_OxRdtase"/>
</dbReference>
<proteinExistence type="predicted"/>
<dbReference type="Pfam" id="PF01266">
    <property type="entry name" value="DAO"/>
    <property type="match status" value="1"/>
</dbReference>
<evidence type="ECO:0000259" key="1">
    <source>
        <dbReference type="Pfam" id="PF01266"/>
    </source>
</evidence>
<gene>
    <name evidence="2" type="ORF">CLV37_11627</name>
</gene>